<evidence type="ECO:0000313" key="1">
    <source>
        <dbReference type="EMBL" id="HGM07339.1"/>
    </source>
</evidence>
<accession>A0A7C4D385</accession>
<protein>
    <submittedName>
        <fullName evidence="1">Uncharacterized protein</fullName>
    </submittedName>
</protein>
<sequence>MRYDVKERSSIDDKEYDLMNLVEKLKAIDLQLSSIPSLSIELREIFNEDDVQIEFHSPIRSKLLIYTYLNEKVIVYDYKSFEVTGIRINPNRSLLDSILMSKTNNKLTGYHLYFSELIAFLFYTGAYERIRRGEYNGSTKLADLIMDIGELVYDNPNVLQLYNNQLLGKENIPFHYSVVYIIKWEPESWLKGYIGIMINSSGTEYSFLILDETKTPIFEVELSRYRGGYRRLSGLSLDTAKNLPLVKAMIDSFNKIRNDIEKYIDALKLAYISTNTYITLAGV</sequence>
<name>A0A7C4D385_9CREN</name>
<dbReference type="EMBL" id="DTCA01000091">
    <property type="protein sequence ID" value="HGM07339.1"/>
    <property type="molecule type" value="Genomic_DNA"/>
</dbReference>
<dbReference type="AlphaFoldDB" id="A0A7C4D385"/>
<proteinExistence type="predicted"/>
<organism evidence="1">
    <name type="scientific">Ignisphaera aggregans</name>
    <dbReference type="NCBI Taxonomy" id="334771"/>
    <lineage>
        <taxon>Archaea</taxon>
        <taxon>Thermoproteota</taxon>
        <taxon>Thermoprotei</taxon>
        <taxon>Desulfurococcales</taxon>
        <taxon>Desulfurococcaceae</taxon>
        <taxon>Ignisphaera</taxon>
    </lineage>
</organism>
<comment type="caution">
    <text evidence="1">The sequence shown here is derived from an EMBL/GenBank/DDBJ whole genome shotgun (WGS) entry which is preliminary data.</text>
</comment>
<reference evidence="1" key="1">
    <citation type="journal article" date="2020" name="mSystems">
        <title>Genome- and Community-Level Interaction Insights into Carbon Utilization and Element Cycling Functions of Hydrothermarchaeota in Hydrothermal Sediment.</title>
        <authorList>
            <person name="Zhou Z."/>
            <person name="Liu Y."/>
            <person name="Xu W."/>
            <person name="Pan J."/>
            <person name="Luo Z.H."/>
            <person name="Li M."/>
        </authorList>
    </citation>
    <scope>NUCLEOTIDE SEQUENCE [LARGE SCALE GENOMIC DNA]</scope>
    <source>
        <strain evidence="1">SpSt-658</strain>
    </source>
</reference>
<gene>
    <name evidence="1" type="ORF">ENU31_02895</name>
</gene>